<gene>
    <name evidence="1" type="ORF">PAXINDRAFT_173325</name>
</gene>
<reference evidence="2" key="2">
    <citation type="submission" date="2015-01" db="EMBL/GenBank/DDBJ databases">
        <title>Evolutionary Origins and Diversification of the Mycorrhizal Mutualists.</title>
        <authorList>
            <consortium name="DOE Joint Genome Institute"/>
            <consortium name="Mycorrhizal Genomics Consortium"/>
            <person name="Kohler A."/>
            <person name="Kuo A."/>
            <person name="Nagy L.G."/>
            <person name="Floudas D."/>
            <person name="Copeland A."/>
            <person name="Barry K.W."/>
            <person name="Cichocki N."/>
            <person name="Veneault-Fourrey C."/>
            <person name="LaButti K."/>
            <person name="Lindquist E.A."/>
            <person name="Lipzen A."/>
            <person name="Lundell T."/>
            <person name="Morin E."/>
            <person name="Murat C."/>
            <person name="Riley R."/>
            <person name="Ohm R."/>
            <person name="Sun H."/>
            <person name="Tunlid A."/>
            <person name="Henrissat B."/>
            <person name="Grigoriev I.V."/>
            <person name="Hibbett D.S."/>
            <person name="Martin F."/>
        </authorList>
    </citation>
    <scope>NUCLEOTIDE SEQUENCE [LARGE SCALE GENOMIC DNA]</scope>
    <source>
        <strain evidence="2">ATCC 200175</strain>
    </source>
</reference>
<protein>
    <recommendedName>
        <fullName evidence="3">DUF1479-domain-containing protein</fullName>
    </recommendedName>
</protein>
<evidence type="ECO:0000313" key="2">
    <source>
        <dbReference type="Proteomes" id="UP000053647"/>
    </source>
</evidence>
<dbReference type="Proteomes" id="UP000053647">
    <property type="component" value="Unassembled WGS sequence"/>
</dbReference>
<evidence type="ECO:0000313" key="1">
    <source>
        <dbReference type="EMBL" id="KIJ07723.1"/>
    </source>
</evidence>
<keyword evidence="2" id="KW-1185">Reference proteome</keyword>
<name>A0A0C9T9G0_PAXIN</name>
<dbReference type="PANTHER" id="PTHR30613">
    <property type="entry name" value="UNCHARACTERIZED PROTEIN YBIU-RELATED"/>
    <property type="match status" value="1"/>
</dbReference>
<proteinExistence type="predicted"/>
<dbReference type="OrthoDB" id="8249012at2759"/>
<dbReference type="Pfam" id="PF07350">
    <property type="entry name" value="Gig2-like"/>
    <property type="match status" value="1"/>
</dbReference>
<organism evidence="1 2">
    <name type="scientific">Paxillus involutus ATCC 200175</name>
    <dbReference type="NCBI Taxonomy" id="664439"/>
    <lineage>
        <taxon>Eukaryota</taxon>
        <taxon>Fungi</taxon>
        <taxon>Dikarya</taxon>
        <taxon>Basidiomycota</taxon>
        <taxon>Agaricomycotina</taxon>
        <taxon>Agaricomycetes</taxon>
        <taxon>Agaricomycetidae</taxon>
        <taxon>Boletales</taxon>
        <taxon>Paxilineae</taxon>
        <taxon>Paxillaceae</taxon>
        <taxon>Paxillus</taxon>
    </lineage>
</organism>
<dbReference type="PANTHER" id="PTHR30613:SF1">
    <property type="entry name" value="DUF1479 DOMAIN PROTEIN (AFU_ORTHOLOGUE AFUA_5G09280)"/>
    <property type="match status" value="1"/>
</dbReference>
<dbReference type="EMBL" id="KN819803">
    <property type="protein sequence ID" value="KIJ07723.1"/>
    <property type="molecule type" value="Genomic_DNA"/>
</dbReference>
<accession>A0A0C9T9G0</accession>
<dbReference type="Gene3D" id="2.60.120.330">
    <property type="entry name" value="B-lactam Antibiotic, Isopenicillin N Synthase, Chain"/>
    <property type="match status" value="1"/>
</dbReference>
<dbReference type="InterPro" id="IPR010856">
    <property type="entry name" value="Gig2-like"/>
</dbReference>
<dbReference type="SUPFAM" id="SSF51197">
    <property type="entry name" value="Clavaminate synthase-like"/>
    <property type="match status" value="1"/>
</dbReference>
<dbReference type="InterPro" id="IPR027443">
    <property type="entry name" value="IPNS-like_sf"/>
</dbReference>
<dbReference type="AlphaFoldDB" id="A0A0C9T9G0"/>
<reference evidence="1 2" key="1">
    <citation type="submission" date="2014-06" db="EMBL/GenBank/DDBJ databases">
        <authorList>
            <consortium name="DOE Joint Genome Institute"/>
            <person name="Kuo A."/>
            <person name="Kohler A."/>
            <person name="Nagy L.G."/>
            <person name="Floudas D."/>
            <person name="Copeland A."/>
            <person name="Barry K.W."/>
            <person name="Cichocki N."/>
            <person name="Veneault-Fourrey C."/>
            <person name="LaButti K."/>
            <person name="Lindquist E.A."/>
            <person name="Lipzen A."/>
            <person name="Lundell T."/>
            <person name="Morin E."/>
            <person name="Murat C."/>
            <person name="Sun H."/>
            <person name="Tunlid A."/>
            <person name="Henrissat B."/>
            <person name="Grigoriev I.V."/>
            <person name="Hibbett D.S."/>
            <person name="Martin F."/>
            <person name="Nordberg H.P."/>
            <person name="Cantor M.N."/>
            <person name="Hua S.X."/>
        </authorList>
    </citation>
    <scope>NUCLEOTIDE SEQUENCE [LARGE SCALE GENOMIC DNA]</scope>
    <source>
        <strain evidence="1 2">ATCC 200175</strain>
    </source>
</reference>
<dbReference type="HOGENOM" id="CLU_011148_0_0_1"/>
<sequence length="489" mass="53948">MMATQPTFTPRFAKEEGTIADIFTTLGSNADTAPLPARFAALKKEVLHDLGATPEALRQAWNGVLKALEGRTEEIIAKRGDIIPRLPYADIEAGLSEVQRDTIRKTGVVIVTGGVPKEEALAWKASIKDYIAANPVKGFPAGNIQAYEIYNTKPQIHARTHPAVLNTQKALLSLWHTSNSPSSIDFTTPISYFDRLRIRTPGDRSFTLGPHIDGGSVERWEDTAFRRVWSKILQGGPKGWESFDPFDASWRVNAKQDLYNTPNQCTILRCWQGWTSMSSTGVNEGTLRVLPMLSLATAYIILRPFFKPRAVTTGTSTDQNQEASRARRNVSLAQEDWELNLDGSEFPGSVPGKTQELNEVTHPHLRLAETMVSSPRIEPGDQVYWHCDTVHAVEGEHKGKDDSSVLYTPAAPLSVKNAAYLRDQRINFVHGLPAPDFPGGEGESKFSGRATPQDITTRRGRQAMGFEPFVATSPDNAALVEEANRVLFG</sequence>
<evidence type="ECO:0008006" key="3">
    <source>
        <dbReference type="Google" id="ProtNLM"/>
    </source>
</evidence>